<evidence type="ECO:0000256" key="3">
    <source>
        <dbReference type="ARBA" id="ARBA00023125"/>
    </source>
</evidence>
<keyword evidence="5" id="KW-0804">Transcription</keyword>
<evidence type="ECO:0000256" key="8">
    <source>
        <dbReference type="SAM" id="MobiDB-lite"/>
    </source>
</evidence>
<evidence type="ECO:0000313" key="10">
    <source>
        <dbReference type="EMBL" id="KAK9275508.1"/>
    </source>
</evidence>
<dbReference type="InterPro" id="IPR036955">
    <property type="entry name" value="AP2/ERF_dom_sf"/>
</dbReference>
<comment type="similarity">
    <text evidence="7">Belongs to the AP2/ERF transcription factor family. ERF subfamily.</text>
</comment>
<dbReference type="PROSITE" id="PS51032">
    <property type="entry name" value="AP2_ERF"/>
    <property type="match status" value="1"/>
</dbReference>
<dbReference type="SMART" id="SM00380">
    <property type="entry name" value="AP2"/>
    <property type="match status" value="1"/>
</dbReference>
<keyword evidence="3" id="KW-0238">DNA-binding</keyword>
<dbReference type="PRINTS" id="PR00367">
    <property type="entry name" value="ETHRSPELEMNT"/>
</dbReference>
<comment type="subcellular location">
    <subcellularLocation>
        <location evidence="1">Nucleus</location>
    </subcellularLocation>
</comment>
<dbReference type="CDD" id="cd00018">
    <property type="entry name" value="AP2"/>
    <property type="match status" value="1"/>
</dbReference>
<dbReference type="GO" id="GO:0005634">
    <property type="term" value="C:nucleus"/>
    <property type="evidence" value="ECO:0007669"/>
    <property type="project" value="UniProtKB-SubCell"/>
</dbReference>
<organism evidence="10 11">
    <name type="scientific">Liquidambar formosana</name>
    <name type="common">Formosan gum</name>
    <dbReference type="NCBI Taxonomy" id="63359"/>
    <lineage>
        <taxon>Eukaryota</taxon>
        <taxon>Viridiplantae</taxon>
        <taxon>Streptophyta</taxon>
        <taxon>Embryophyta</taxon>
        <taxon>Tracheophyta</taxon>
        <taxon>Spermatophyta</taxon>
        <taxon>Magnoliopsida</taxon>
        <taxon>eudicotyledons</taxon>
        <taxon>Gunneridae</taxon>
        <taxon>Pentapetalae</taxon>
        <taxon>Saxifragales</taxon>
        <taxon>Altingiaceae</taxon>
        <taxon>Liquidambar</taxon>
    </lineage>
</organism>
<gene>
    <name evidence="10" type="ORF">L1049_022775</name>
</gene>
<evidence type="ECO:0000256" key="1">
    <source>
        <dbReference type="ARBA" id="ARBA00004123"/>
    </source>
</evidence>
<evidence type="ECO:0000313" key="11">
    <source>
        <dbReference type="Proteomes" id="UP001415857"/>
    </source>
</evidence>
<dbReference type="AlphaFoldDB" id="A0AAP0RD37"/>
<dbReference type="GO" id="GO:0003700">
    <property type="term" value="F:DNA-binding transcription factor activity"/>
    <property type="evidence" value="ECO:0007669"/>
    <property type="project" value="InterPro"/>
</dbReference>
<protein>
    <recommendedName>
        <fullName evidence="9">AP2/ERF domain-containing protein</fullName>
    </recommendedName>
</protein>
<keyword evidence="6" id="KW-0539">Nucleus</keyword>
<evidence type="ECO:0000256" key="4">
    <source>
        <dbReference type="ARBA" id="ARBA00023159"/>
    </source>
</evidence>
<dbReference type="Pfam" id="PF00847">
    <property type="entry name" value="AP2"/>
    <property type="match status" value="1"/>
</dbReference>
<comment type="caution">
    <text evidence="10">The sequence shown here is derived from an EMBL/GenBank/DDBJ whole genome shotgun (WGS) entry which is preliminary data.</text>
</comment>
<dbReference type="PANTHER" id="PTHR31985:SF130">
    <property type="entry name" value="ETHYLENE-RESPONSIVE TRANSCRIPTION FACTOR ERF034"/>
    <property type="match status" value="1"/>
</dbReference>
<sequence length="239" mass="26165">MFPYNPNPPFPNGCNTPKIEFDALNTTTTIISSSSYPTRANNENASSRIRKGKSGNDGKHSTYRGVRMRNWGKWVSEIRVPKKKSRIWLGTFSSAEKAARAHDVAALTIKGKSAYLNFPEMAHQLPRPATSSREDIQAAAVKAAAFSFPSSSEAVAELSPAMLMNSHCPVAAVTPLENHDEDSSNSNSISVGGDDDTFFDLPDLFLDLDHPIDGFCYTLMACAESIDAGVWYDDLLLRE</sequence>
<keyword evidence="11" id="KW-1185">Reference proteome</keyword>
<feature type="compositionally biased region" description="Polar residues" evidence="8">
    <location>
        <begin position="36"/>
        <end position="47"/>
    </location>
</feature>
<keyword evidence="2" id="KW-0805">Transcription regulation</keyword>
<dbReference type="FunFam" id="3.30.730.10:FF:000001">
    <property type="entry name" value="Ethylene-responsive transcription factor 2"/>
    <property type="match status" value="1"/>
</dbReference>
<dbReference type="Proteomes" id="UP001415857">
    <property type="component" value="Unassembled WGS sequence"/>
</dbReference>
<accession>A0AAP0RD37</accession>
<evidence type="ECO:0000256" key="6">
    <source>
        <dbReference type="ARBA" id="ARBA00023242"/>
    </source>
</evidence>
<name>A0AAP0RD37_LIQFO</name>
<proteinExistence type="inferred from homology"/>
<dbReference type="GO" id="GO:0003677">
    <property type="term" value="F:DNA binding"/>
    <property type="evidence" value="ECO:0007669"/>
    <property type="project" value="UniProtKB-KW"/>
</dbReference>
<feature type="domain" description="AP2/ERF" evidence="9">
    <location>
        <begin position="62"/>
        <end position="119"/>
    </location>
</feature>
<dbReference type="EMBL" id="JBBPBK010000011">
    <property type="protein sequence ID" value="KAK9275508.1"/>
    <property type="molecule type" value="Genomic_DNA"/>
</dbReference>
<keyword evidence="4" id="KW-0010">Activator</keyword>
<evidence type="ECO:0000256" key="5">
    <source>
        <dbReference type="ARBA" id="ARBA00023163"/>
    </source>
</evidence>
<dbReference type="Gene3D" id="3.30.730.10">
    <property type="entry name" value="AP2/ERF domain"/>
    <property type="match status" value="1"/>
</dbReference>
<evidence type="ECO:0000256" key="7">
    <source>
        <dbReference type="ARBA" id="ARBA00024343"/>
    </source>
</evidence>
<evidence type="ECO:0000259" key="9">
    <source>
        <dbReference type="PROSITE" id="PS51032"/>
    </source>
</evidence>
<dbReference type="InterPro" id="IPR001471">
    <property type="entry name" value="AP2/ERF_dom"/>
</dbReference>
<dbReference type="InterPro" id="IPR051032">
    <property type="entry name" value="AP2/ERF_TF_ERF_subfamily"/>
</dbReference>
<evidence type="ECO:0000256" key="2">
    <source>
        <dbReference type="ARBA" id="ARBA00023015"/>
    </source>
</evidence>
<dbReference type="SUPFAM" id="SSF54171">
    <property type="entry name" value="DNA-binding domain"/>
    <property type="match status" value="1"/>
</dbReference>
<reference evidence="10 11" key="1">
    <citation type="journal article" date="2024" name="Plant J.">
        <title>Genome sequences and population genomics reveal climatic adaptation and genomic divergence between two closely related sweetgum species.</title>
        <authorList>
            <person name="Xu W.Q."/>
            <person name="Ren C.Q."/>
            <person name="Zhang X.Y."/>
            <person name="Comes H.P."/>
            <person name="Liu X.H."/>
            <person name="Li Y.G."/>
            <person name="Kettle C.J."/>
            <person name="Jalonen R."/>
            <person name="Gaisberger H."/>
            <person name="Ma Y.Z."/>
            <person name="Qiu Y.X."/>
        </authorList>
    </citation>
    <scope>NUCLEOTIDE SEQUENCE [LARGE SCALE GENOMIC DNA]</scope>
    <source>
        <strain evidence="10">Hangzhou</strain>
    </source>
</reference>
<feature type="region of interest" description="Disordered" evidence="8">
    <location>
        <begin position="32"/>
        <end position="63"/>
    </location>
</feature>
<dbReference type="InterPro" id="IPR016177">
    <property type="entry name" value="DNA-bd_dom_sf"/>
</dbReference>
<dbReference type="PANTHER" id="PTHR31985">
    <property type="entry name" value="ETHYLENE-RESPONSIVE TRANSCRIPTION FACTOR ERF042-RELATED"/>
    <property type="match status" value="1"/>
</dbReference>